<evidence type="ECO:0000313" key="2">
    <source>
        <dbReference type="Proteomes" id="UP001165960"/>
    </source>
</evidence>
<dbReference type="Proteomes" id="UP001165960">
    <property type="component" value="Unassembled WGS sequence"/>
</dbReference>
<dbReference type="EMBL" id="QTSX02000753">
    <property type="protein sequence ID" value="KAJ9085619.1"/>
    <property type="molecule type" value="Genomic_DNA"/>
</dbReference>
<sequence length="102" mass="11529">MSLPLNPQPDRPMKPAATKNTSTRLPGVLYITLTGLVDSMVPNSGSWSLLRWPLFYVIKLVPILWWALPTGLAVPYPESPNASTYAWLPEKHQHYHSLLHKL</sequence>
<keyword evidence="2" id="KW-1185">Reference proteome</keyword>
<name>A0ACC2UFN2_9FUNG</name>
<gene>
    <name evidence="1" type="ORF">DSO57_1012200</name>
</gene>
<accession>A0ACC2UFN2</accession>
<organism evidence="1 2">
    <name type="scientific">Entomophthora muscae</name>
    <dbReference type="NCBI Taxonomy" id="34485"/>
    <lineage>
        <taxon>Eukaryota</taxon>
        <taxon>Fungi</taxon>
        <taxon>Fungi incertae sedis</taxon>
        <taxon>Zoopagomycota</taxon>
        <taxon>Entomophthoromycotina</taxon>
        <taxon>Entomophthoromycetes</taxon>
        <taxon>Entomophthorales</taxon>
        <taxon>Entomophthoraceae</taxon>
        <taxon>Entomophthora</taxon>
    </lineage>
</organism>
<comment type="caution">
    <text evidence="1">The sequence shown here is derived from an EMBL/GenBank/DDBJ whole genome shotgun (WGS) entry which is preliminary data.</text>
</comment>
<reference evidence="1" key="1">
    <citation type="submission" date="2022-04" db="EMBL/GenBank/DDBJ databases">
        <title>Genome of the entomopathogenic fungus Entomophthora muscae.</title>
        <authorList>
            <person name="Elya C."/>
            <person name="Lovett B.R."/>
            <person name="Lee E."/>
            <person name="Macias A.M."/>
            <person name="Hajek A.E."/>
            <person name="De Bivort B.L."/>
            <person name="Kasson M.T."/>
            <person name="De Fine Licht H.H."/>
            <person name="Stajich J.E."/>
        </authorList>
    </citation>
    <scope>NUCLEOTIDE SEQUENCE</scope>
    <source>
        <strain evidence="1">Berkeley</strain>
    </source>
</reference>
<proteinExistence type="predicted"/>
<evidence type="ECO:0000313" key="1">
    <source>
        <dbReference type="EMBL" id="KAJ9085619.1"/>
    </source>
</evidence>
<protein>
    <submittedName>
        <fullName evidence="1">Uncharacterized protein</fullName>
    </submittedName>
</protein>